<dbReference type="InterPro" id="IPR003593">
    <property type="entry name" value="AAA+_ATPase"/>
</dbReference>
<evidence type="ECO:0000256" key="2">
    <source>
        <dbReference type="ARBA" id="ARBA00022448"/>
    </source>
</evidence>
<dbReference type="KEGG" id="scj:SCANT_v1c02100"/>
<dbReference type="GO" id="GO:0016887">
    <property type="term" value="F:ATP hydrolysis activity"/>
    <property type="evidence" value="ECO:0007669"/>
    <property type="project" value="InterPro"/>
</dbReference>
<keyword evidence="4" id="KW-0067">ATP-binding</keyword>
<gene>
    <name evidence="6" type="ORF">SCANT_v1c02100</name>
</gene>
<sequence length="212" mass="24857">MKININKKISDFFQINIKDLEIKENEIIGVMGANGSGKTTFLKLLSNSFKVDKNVKVDKIYSYSILQQVSNFGLIKLVDLVILFNNLNKKKIDINDFFKNYDLLDFKETYFAKLSPGQQQRFKFMIIQLFKTDILILDEAFNFLDSAWKNKLLNDIKKIKDNYKNIFIIDHDLEKIKQICNRIICFKNGEIVIDSKDINLIKQEDIDNILIK</sequence>
<proteinExistence type="inferred from homology"/>
<dbReference type="Pfam" id="PF00005">
    <property type="entry name" value="ABC_tran"/>
    <property type="match status" value="1"/>
</dbReference>
<dbReference type="InterPro" id="IPR027417">
    <property type="entry name" value="P-loop_NTPase"/>
</dbReference>
<dbReference type="Gene3D" id="3.40.50.300">
    <property type="entry name" value="P-loop containing nucleotide triphosphate hydrolases"/>
    <property type="match status" value="1"/>
</dbReference>
<dbReference type="OrthoDB" id="392089at2"/>
<accession>A0A0M4KE04</accession>
<protein>
    <recommendedName>
        <fullName evidence="5">ABC transporter domain-containing protein</fullName>
    </recommendedName>
</protein>
<evidence type="ECO:0000256" key="1">
    <source>
        <dbReference type="ARBA" id="ARBA00005417"/>
    </source>
</evidence>
<feature type="domain" description="ABC transporter" evidence="5">
    <location>
        <begin position="1"/>
        <end position="211"/>
    </location>
</feature>
<evidence type="ECO:0000313" key="6">
    <source>
        <dbReference type="EMBL" id="ALD66120.1"/>
    </source>
</evidence>
<dbReference type="SMART" id="SM00382">
    <property type="entry name" value="AAA"/>
    <property type="match status" value="1"/>
</dbReference>
<evidence type="ECO:0000259" key="5">
    <source>
        <dbReference type="PROSITE" id="PS50893"/>
    </source>
</evidence>
<dbReference type="PANTHER" id="PTHR42734">
    <property type="entry name" value="METAL TRANSPORT SYSTEM ATP-BINDING PROTEIN TM_0124-RELATED"/>
    <property type="match status" value="1"/>
</dbReference>
<dbReference type="PANTHER" id="PTHR42734:SF17">
    <property type="entry name" value="METAL TRANSPORT SYSTEM ATP-BINDING PROTEIN TM_0124-RELATED"/>
    <property type="match status" value="1"/>
</dbReference>
<keyword evidence="7" id="KW-1185">Reference proteome</keyword>
<dbReference type="AlphaFoldDB" id="A0A0M4KE04"/>
<dbReference type="EMBL" id="CP012622">
    <property type="protein sequence ID" value="ALD66120.1"/>
    <property type="molecule type" value="Genomic_DNA"/>
</dbReference>
<dbReference type="PATRIC" id="fig|362837.3.peg.211"/>
<evidence type="ECO:0000256" key="3">
    <source>
        <dbReference type="ARBA" id="ARBA00022741"/>
    </source>
</evidence>
<comment type="similarity">
    <text evidence="1">Belongs to the ABC transporter superfamily.</text>
</comment>
<reference evidence="6 7" key="1">
    <citation type="journal article" date="2015" name="Genome Announc.">
        <title>Complete Genome Sequence of Spiroplasma cantharicola CC-1T (DSM 21588), a Bacterium Isolated from Soldier Beetle (Cantharis carolinus).</title>
        <authorList>
            <person name="Lo W.S."/>
            <person name="Liu P.Y."/>
            <person name="Kuo C.H."/>
        </authorList>
    </citation>
    <scope>NUCLEOTIDE SEQUENCE [LARGE SCALE GENOMIC DNA]</scope>
    <source>
        <strain evidence="6 7">CC-1</strain>
    </source>
</reference>
<dbReference type="RefSeq" id="WP_053945893.1">
    <property type="nucleotide sequence ID" value="NZ_CP012622.1"/>
</dbReference>
<keyword evidence="2" id="KW-0813">Transport</keyword>
<dbReference type="InterPro" id="IPR003439">
    <property type="entry name" value="ABC_transporter-like_ATP-bd"/>
</dbReference>
<dbReference type="InterPro" id="IPR050153">
    <property type="entry name" value="Metal_Ion_Import_ABC"/>
</dbReference>
<evidence type="ECO:0000256" key="4">
    <source>
        <dbReference type="ARBA" id="ARBA00022840"/>
    </source>
</evidence>
<organism evidence="6 7">
    <name type="scientific">Spiroplasma cantharicola</name>
    <dbReference type="NCBI Taxonomy" id="362837"/>
    <lineage>
        <taxon>Bacteria</taxon>
        <taxon>Bacillati</taxon>
        <taxon>Mycoplasmatota</taxon>
        <taxon>Mollicutes</taxon>
        <taxon>Entomoplasmatales</taxon>
        <taxon>Spiroplasmataceae</taxon>
        <taxon>Spiroplasma</taxon>
    </lineage>
</organism>
<evidence type="ECO:0000313" key="7">
    <source>
        <dbReference type="Proteomes" id="UP000063919"/>
    </source>
</evidence>
<keyword evidence="3" id="KW-0547">Nucleotide-binding</keyword>
<dbReference type="STRING" id="362837.SCANT_v1c02100"/>
<name>A0A0M4KE04_9MOLU</name>
<dbReference type="SUPFAM" id="SSF52540">
    <property type="entry name" value="P-loop containing nucleoside triphosphate hydrolases"/>
    <property type="match status" value="1"/>
</dbReference>
<dbReference type="Proteomes" id="UP000063919">
    <property type="component" value="Chromosome"/>
</dbReference>
<dbReference type="GO" id="GO:0005524">
    <property type="term" value="F:ATP binding"/>
    <property type="evidence" value="ECO:0007669"/>
    <property type="project" value="UniProtKB-KW"/>
</dbReference>
<dbReference type="PROSITE" id="PS50893">
    <property type="entry name" value="ABC_TRANSPORTER_2"/>
    <property type="match status" value="1"/>
</dbReference>